<dbReference type="Gene3D" id="3.40.50.300">
    <property type="entry name" value="P-loop containing nucleotide triphosphate hydrolases"/>
    <property type="match status" value="1"/>
</dbReference>
<dbReference type="InterPro" id="IPR017871">
    <property type="entry name" value="ABC_transporter-like_CS"/>
</dbReference>
<dbReference type="PANTHER" id="PTHR43297:SF2">
    <property type="entry name" value="DIPEPTIDE TRANSPORT ATP-BINDING PROTEIN DPPD"/>
    <property type="match status" value="1"/>
</dbReference>
<comment type="similarity">
    <text evidence="2">Belongs to the ABC transporter superfamily.</text>
</comment>
<accession>A0A543BQD6</accession>
<dbReference type="InterPro" id="IPR003439">
    <property type="entry name" value="ABC_transporter-like_ATP-bd"/>
</dbReference>
<dbReference type="GO" id="GO:0005524">
    <property type="term" value="F:ATP binding"/>
    <property type="evidence" value="ECO:0007669"/>
    <property type="project" value="UniProtKB-KW"/>
</dbReference>
<evidence type="ECO:0000256" key="5">
    <source>
        <dbReference type="ARBA" id="ARBA00022741"/>
    </source>
</evidence>
<dbReference type="PROSITE" id="PS00211">
    <property type="entry name" value="ABC_TRANSPORTER_1"/>
    <property type="match status" value="1"/>
</dbReference>
<keyword evidence="4" id="KW-1003">Cell membrane</keyword>
<dbReference type="NCBIfam" id="TIGR01727">
    <property type="entry name" value="oligo_HPY"/>
    <property type="match status" value="1"/>
</dbReference>
<dbReference type="SUPFAM" id="SSF52540">
    <property type="entry name" value="P-loop containing nucleoside triphosphate hydrolases"/>
    <property type="match status" value="1"/>
</dbReference>
<dbReference type="Pfam" id="PF08352">
    <property type="entry name" value="oligo_HPY"/>
    <property type="match status" value="1"/>
</dbReference>
<evidence type="ECO:0000256" key="6">
    <source>
        <dbReference type="ARBA" id="ARBA00022840"/>
    </source>
</evidence>
<dbReference type="PANTHER" id="PTHR43297">
    <property type="entry name" value="OLIGOPEPTIDE TRANSPORT ATP-BINDING PROTEIN APPD"/>
    <property type="match status" value="1"/>
</dbReference>
<dbReference type="InterPro" id="IPR027417">
    <property type="entry name" value="P-loop_NTPase"/>
</dbReference>
<dbReference type="GO" id="GO:0015833">
    <property type="term" value="P:peptide transport"/>
    <property type="evidence" value="ECO:0007669"/>
    <property type="project" value="InterPro"/>
</dbReference>
<proteinExistence type="inferred from homology"/>
<protein>
    <submittedName>
        <fullName evidence="9">Peptide/nickel transport system ATP-binding protein</fullName>
    </submittedName>
</protein>
<evidence type="ECO:0000313" key="9">
    <source>
        <dbReference type="EMBL" id="TQL87032.1"/>
    </source>
</evidence>
<dbReference type="Proteomes" id="UP000317209">
    <property type="component" value="Unassembled WGS sequence"/>
</dbReference>
<dbReference type="CDD" id="cd03257">
    <property type="entry name" value="ABC_NikE_OppD_transporters"/>
    <property type="match status" value="1"/>
</dbReference>
<dbReference type="GO" id="GO:0016887">
    <property type="term" value="F:ATP hydrolysis activity"/>
    <property type="evidence" value="ECO:0007669"/>
    <property type="project" value="InterPro"/>
</dbReference>
<dbReference type="PROSITE" id="PS50893">
    <property type="entry name" value="ABC_TRANSPORTER_2"/>
    <property type="match status" value="1"/>
</dbReference>
<feature type="domain" description="ABC transporter" evidence="8">
    <location>
        <begin position="4"/>
        <end position="250"/>
    </location>
</feature>
<evidence type="ECO:0000313" key="10">
    <source>
        <dbReference type="Proteomes" id="UP000317209"/>
    </source>
</evidence>
<dbReference type="Pfam" id="PF00005">
    <property type="entry name" value="ABC_tran"/>
    <property type="match status" value="1"/>
</dbReference>
<dbReference type="AlphaFoldDB" id="A0A543BQD6"/>
<dbReference type="GO" id="GO:0005886">
    <property type="term" value="C:plasma membrane"/>
    <property type="evidence" value="ECO:0007669"/>
    <property type="project" value="UniProtKB-SubCell"/>
</dbReference>
<comment type="caution">
    <text evidence="9">The sequence shown here is derived from an EMBL/GenBank/DDBJ whole genome shotgun (WGS) entry which is preliminary data.</text>
</comment>
<dbReference type="InterPro" id="IPR013563">
    <property type="entry name" value="Oligopep_ABC_C"/>
</dbReference>
<evidence type="ECO:0000256" key="1">
    <source>
        <dbReference type="ARBA" id="ARBA00004202"/>
    </source>
</evidence>
<evidence type="ECO:0000256" key="7">
    <source>
        <dbReference type="ARBA" id="ARBA00023136"/>
    </source>
</evidence>
<evidence type="ECO:0000259" key="8">
    <source>
        <dbReference type="PROSITE" id="PS50893"/>
    </source>
</evidence>
<dbReference type="OrthoDB" id="8481147at2"/>
<keyword evidence="7" id="KW-0472">Membrane</keyword>
<reference evidence="9 10" key="1">
    <citation type="submission" date="2019-06" db="EMBL/GenBank/DDBJ databases">
        <title>Sequencing the genomes of 1000 actinobacteria strains.</title>
        <authorList>
            <person name="Klenk H.-P."/>
        </authorList>
    </citation>
    <scope>NUCLEOTIDE SEQUENCE [LARGE SCALE GENOMIC DNA]</scope>
    <source>
        <strain evidence="9 10">DSM 20169</strain>
    </source>
</reference>
<name>A0A543BQD6_9MICO</name>
<keyword evidence="10" id="KW-1185">Reference proteome</keyword>
<keyword evidence="6 9" id="KW-0067">ATP-binding</keyword>
<keyword evidence="5" id="KW-0547">Nucleotide-binding</keyword>
<dbReference type="InterPro" id="IPR050388">
    <property type="entry name" value="ABC_Ni/Peptide_Import"/>
</dbReference>
<dbReference type="InterPro" id="IPR003593">
    <property type="entry name" value="AAA+_ATPase"/>
</dbReference>
<comment type="subcellular location">
    <subcellularLocation>
        <location evidence="1">Cell membrane</location>
        <topology evidence="1">Peripheral membrane protein</topology>
    </subcellularLocation>
</comment>
<gene>
    <name evidence="9" type="ORF">FB560_2699</name>
</gene>
<sequence>MTAVHISDLALDFTGATTVRALDGVDLDVAAGSAVAIVGESGSGKSTLAAVIGRLQPGSARIVRGALDVDGIDVLGLDDDALRAYRRDTLAYIAQDPIGSLDPTMRIGAQLRLVLRAVGDDGSTRRQVELLESMQIADPARVVRLFPHQISGGMAQRVAIAMAMCRRPRLLIADEPTAALDSQVREEVMRLLFAQAREQGTTILWLSHDLPAVARWCDEVAVMYAGRVVERGPAAAVLGSPVHPYARALAATDPSRAKRGERLSSIPGSPPVLHGESEGCAFAARCAHRIDACEVVRPESLGPRHSLCIRAAELVDADHRAGPRPGEEVSA</sequence>
<evidence type="ECO:0000256" key="4">
    <source>
        <dbReference type="ARBA" id="ARBA00022475"/>
    </source>
</evidence>
<organism evidence="9 10">
    <name type="scientific">Microbacterium saperdae</name>
    <dbReference type="NCBI Taxonomy" id="69368"/>
    <lineage>
        <taxon>Bacteria</taxon>
        <taxon>Bacillati</taxon>
        <taxon>Actinomycetota</taxon>
        <taxon>Actinomycetes</taxon>
        <taxon>Micrococcales</taxon>
        <taxon>Microbacteriaceae</taxon>
        <taxon>Microbacterium</taxon>
    </lineage>
</organism>
<evidence type="ECO:0000256" key="3">
    <source>
        <dbReference type="ARBA" id="ARBA00022448"/>
    </source>
</evidence>
<keyword evidence="3" id="KW-0813">Transport</keyword>
<evidence type="ECO:0000256" key="2">
    <source>
        <dbReference type="ARBA" id="ARBA00005417"/>
    </source>
</evidence>
<dbReference type="EMBL" id="VFOX01000001">
    <property type="protein sequence ID" value="TQL87032.1"/>
    <property type="molecule type" value="Genomic_DNA"/>
</dbReference>
<dbReference type="RefSeq" id="WP_141872828.1">
    <property type="nucleotide sequence ID" value="NZ_VFOX01000001.1"/>
</dbReference>
<dbReference type="SMART" id="SM00382">
    <property type="entry name" value="AAA"/>
    <property type="match status" value="1"/>
</dbReference>